<name>B2W1J4_PYRTR</name>
<organism evidence="1 2">
    <name type="scientific">Pyrenophora tritici-repentis (strain Pt-1C-BFP)</name>
    <name type="common">Wheat tan spot fungus</name>
    <name type="synonym">Drechslera tritici-repentis</name>
    <dbReference type="NCBI Taxonomy" id="426418"/>
    <lineage>
        <taxon>Eukaryota</taxon>
        <taxon>Fungi</taxon>
        <taxon>Dikarya</taxon>
        <taxon>Ascomycota</taxon>
        <taxon>Pezizomycotina</taxon>
        <taxon>Dothideomycetes</taxon>
        <taxon>Pleosporomycetidae</taxon>
        <taxon>Pleosporales</taxon>
        <taxon>Pleosporineae</taxon>
        <taxon>Pleosporaceae</taxon>
        <taxon>Pyrenophora</taxon>
    </lineage>
</organism>
<dbReference type="AlphaFoldDB" id="B2W1J4"/>
<dbReference type="HOGENOM" id="CLU_3107479_0_0_1"/>
<evidence type="ECO:0000313" key="1">
    <source>
        <dbReference type="EMBL" id="EDU47167.1"/>
    </source>
</evidence>
<reference evidence="2" key="1">
    <citation type="journal article" date="2013" name="G3 (Bethesda)">
        <title>Comparative genomics of a plant-pathogenic fungus, Pyrenophora tritici-repentis, reveals transduplication and the impact of repeat elements on pathogenicity and population divergence.</title>
        <authorList>
            <person name="Manning V.A."/>
            <person name="Pandelova I."/>
            <person name="Dhillon B."/>
            <person name="Wilhelm L.J."/>
            <person name="Goodwin S.B."/>
            <person name="Berlin A.M."/>
            <person name="Figueroa M."/>
            <person name="Freitag M."/>
            <person name="Hane J.K."/>
            <person name="Henrissat B."/>
            <person name="Holman W.H."/>
            <person name="Kodira C.D."/>
            <person name="Martin J."/>
            <person name="Oliver R.P."/>
            <person name="Robbertse B."/>
            <person name="Schackwitz W."/>
            <person name="Schwartz D.C."/>
            <person name="Spatafora J.W."/>
            <person name="Turgeon B.G."/>
            <person name="Yandava C."/>
            <person name="Young S."/>
            <person name="Zhou S."/>
            <person name="Zeng Q."/>
            <person name="Grigoriev I.V."/>
            <person name="Ma L.-J."/>
            <person name="Ciuffetti L.M."/>
        </authorList>
    </citation>
    <scope>NUCLEOTIDE SEQUENCE [LARGE SCALE GENOMIC DNA]</scope>
    <source>
        <strain evidence="2">Pt-1C-BFP</strain>
    </source>
</reference>
<dbReference type="EMBL" id="DS231617">
    <property type="protein sequence ID" value="EDU47167.1"/>
    <property type="molecule type" value="Genomic_DNA"/>
</dbReference>
<accession>B2W1J4</accession>
<dbReference type="InParanoid" id="B2W1J4"/>
<sequence>MAAASITAGPPCVVVVVFVVARPEPPRPIDICAGSSENTTSILRGTASAFP</sequence>
<protein>
    <submittedName>
        <fullName evidence="1">Uncharacterized protein</fullName>
    </submittedName>
</protein>
<gene>
    <name evidence="1" type="ORF">PTRG_04329</name>
</gene>
<proteinExistence type="predicted"/>
<dbReference type="Proteomes" id="UP000001471">
    <property type="component" value="Unassembled WGS sequence"/>
</dbReference>
<evidence type="ECO:0000313" key="2">
    <source>
        <dbReference type="Proteomes" id="UP000001471"/>
    </source>
</evidence>